<protein>
    <submittedName>
        <fullName evidence="2">Haloalkane dehalogenase</fullName>
        <ecNumber evidence="2">3.8.1.5</ecNumber>
    </submittedName>
</protein>
<evidence type="ECO:0000313" key="2">
    <source>
        <dbReference type="EMBL" id="TCD04005.1"/>
    </source>
</evidence>
<comment type="caution">
    <text evidence="2">The sequence shown here is derived from an EMBL/GenBank/DDBJ whole genome shotgun (WGS) entry which is preliminary data.</text>
</comment>
<organism evidence="2 3">
    <name type="scientific">Pedobacter psychroterrae</name>
    <dbReference type="NCBI Taxonomy" id="2530453"/>
    <lineage>
        <taxon>Bacteria</taxon>
        <taxon>Pseudomonadati</taxon>
        <taxon>Bacteroidota</taxon>
        <taxon>Sphingobacteriia</taxon>
        <taxon>Sphingobacteriales</taxon>
        <taxon>Sphingobacteriaceae</taxon>
        <taxon>Pedobacter</taxon>
    </lineage>
</organism>
<feature type="domain" description="AB hydrolase-1" evidence="1">
    <location>
        <begin position="42"/>
        <end position="285"/>
    </location>
</feature>
<evidence type="ECO:0000313" key="3">
    <source>
        <dbReference type="Proteomes" id="UP000293347"/>
    </source>
</evidence>
<dbReference type="Gene3D" id="3.40.50.1820">
    <property type="entry name" value="alpha/beta hydrolase"/>
    <property type="match status" value="1"/>
</dbReference>
<dbReference type="InterPro" id="IPR029058">
    <property type="entry name" value="AB_hydrolase_fold"/>
</dbReference>
<dbReference type="PRINTS" id="PR00412">
    <property type="entry name" value="EPOXHYDRLASE"/>
</dbReference>
<dbReference type="EC" id="3.8.1.5" evidence="2"/>
<dbReference type="Proteomes" id="UP000293347">
    <property type="component" value="Unassembled WGS sequence"/>
</dbReference>
<keyword evidence="2" id="KW-0378">Hydrolase</keyword>
<dbReference type="GO" id="GO:0016020">
    <property type="term" value="C:membrane"/>
    <property type="evidence" value="ECO:0007669"/>
    <property type="project" value="TreeGrafter"/>
</dbReference>
<reference evidence="2 3" key="1">
    <citation type="submission" date="2019-02" db="EMBL/GenBank/DDBJ databases">
        <title>Pedobacter sp. RP-1-14 sp. nov., isolated from Arctic soil.</title>
        <authorList>
            <person name="Dahal R.H."/>
        </authorList>
    </citation>
    <scope>NUCLEOTIDE SEQUENCE [LARGE SCALE GENOMIC DNA]</scope>
    <source>
        <strain evidence="2 3">RP-1-14</strain>
    </source>
</reference>
<dbReference type="OrthoDB" id="9799612at2"/>
<gene>
    <name evidence="2" type="ORF">EZ437_04430</name>
</gene>
<dbReference type="EMBL" id="SJSL01000001">
    <property type="protein sequence ID" value="TCD04005.1"/>
    <property type="molecule type" value="Genomic_DNA"/>
</dbReference>
<accession>A0A4R0NWM5</accession>
<dbReference type="Pfam" id="PF00561">
    <property type="entry name" value="Abhydrolase_1"/>
    <property type="match status" value="1"/>
</dbReference>
<proteinExistence type="predicted"/>
<name>A0A4R0NWM5_9SPHI</name>
<sequence>MNIKSKIEKKVDTTQTTLHLAKKYEVIRGLKMAFYDKGEGDPIVFLHGNPTSSYIWRNIIPYLQKSGRCIAPDLMGMGDSDKFIDTADYTFMNNEKYLEVLFARLGIKKNITFVVHDWGAPLAFYWARNHPNAVKGIVYMEALTSSRSWEDVPGVAREIFQKLRTDEGEKMVLINNSFIEFNLPRTVLRTLSQEEMREYRRPFTQPGEDRRAMLSWARQLPIGGAPDEIINIINENSNWLAKSSIPKLFIEATPCTLANVEKEACMLWPNQTHLIVKGHHNLQEDSAEEIGAAISKWLRLLR</sequence>
<dbReference type="GO" id="GO:0018786">
    <property type="term" value="F:haloalkane dehalogenase activity"/>
    <property type="evidence" value="ECO:0007669"/>
    <property type="project" value="UniProtKB-EC"/>
</dbReference>
<dbReference type="PANTHER" id="PTHR43798">
    <property type="entry name" value="MONOACYLGLYCEROL LIPASE"/>
    <property type="match status" value="1"/>
</dbReference>
<dbReference type="SUPFAM" id="SSF53474">
    <property type="entry name" value="alpha/beta-Hydrolases"/>
    <property type="match status" value="1"/>
</dbReference>
<dbReference type="InterPro" id="IPR050266">
    <property type="entry name" value="AB_hydrolase_sf"/>
</dbReference>
<dbReference type="PANTHER" id="PTHR43798:SF24">
    <property type="entry name" value="CIS-3-ALKYL-4-ALKYLOXETAN-2-ONE DECARBOXYLASE"/>
    <property type="match status" value="1"/>
</dbReference>
<dbReference type="InterPro" id="IPR000639">
    <property type="entry name" value="Epox_hydrolase-like"/>
</dbReference>
<evidence type="ECO:0000259" key="1">
    <source>
        <dbReference type="Pfam" id="PF00561"/>
    </source>
</evidence>
<dbReference type="NCBIfam" id="NF002938">
    <property type="entry name" value="PRK03592.1"/>
    <property type="match status" value="1"/>
</dbReference>
<dbReference type="InterPro" id="IPR000073">
    <property type="entry name" value="AB_hydrolase_1"/>
</dbReference>
<keyword evidence="3" id="KW-1185">Reference proteome</keyword>
<dbReference type="AlphaFoldDB" id="A0A4R0NWM5"/>